<feature type="transmembrane region" description="Helical" evidence="7">
    <location>
        <begin position="365"/>
        <end position="385"/>
    </location>
</feature>
<organism evidence="9 10">
    <name type="scientific">Gordonibacter urolithinfaciens</name>
    <dbReference type="NCBI Taxonomy" id="1335613"/>
    <lineage>
        <taxon>Bacteria</taxon>
        <taxon>Bacillati</taxon>
        <taxon>Actinomycetota</taxon>
        <taxon>Coriobacteriia</taxon>
        <taxon>Eggerthellales</taxon>
        <taxon>Eggerthellaceae</taxon>
        <taxon>Gordonibacter</taxon>
    </lineage>
</organism>
<feature type="transmembrane region" description="Helical" evidence="7">
    <location>
        <begin position="20"/>
        <end position="39"/>
    </location>
</feature>
<evidence type="ECO:0000256" key="2">
    <source>
        <dbReference type="ARBA" id="ARBA00022448"/>
    </source>
</evidence>
<feature type="transmembrane region" description="Helical" evidence="7">
    <location>
        <begin position="241"/>
        <end position="262"/>
    </location>
</feature>
<dbReference type="CDD" id="cd06174">
    <property type="entry name" value="MFS"/>
    <property type="match status" value="1"/>
</dbReference>
<dbReference type="Proteomes" id="UP000462865">
    <property type="component" value="Unassembled WGS sequence"/>
</dbReference>
<evidence type="ECO:0000256" key="6">
    <source>
        <dbReference type="ARBA" id="ARBA00023136"/>
    </source>
</evidence>
<dbReference type="InterPro" id="IPR036259">
    <property type="entry name" value="MFS_trans_sf"/>
</dbReference>
<dbReference type="Pfam" id="PF07690">
    <property type="entry name" value="MFS_1"/>
    <property type="match status" value="1"/>
</dbReference>
<feature type="transmembrane region" description="Helical" evidence="7">
    <location>
        <begin position="129"/>
        <end position="148"/>
    </location>
</feature>
<proteinExistence type="predicted"/>
<dbReference type="PANTHER" id="PTHR23517">
    <property type="entry name" value="RESISTANCE PROTEIN MDTM, PUTATIVE-RELATED-RELATED"/>
    <property type="match status" value="1"/>
</dbReference>
<feature type="transmembrane region" description="Helical" evidence="7">
    <location>
        <begin position="309"/>
        <end position="327"/>
    </location>
</feature>
<dbReference type="InterPro" id="IPR020846">
    <property type="entry name" value="MFS_dom"/>
</dbReference>
<feature type="transmembrane region" description="Helical" evidence="7">
    <location>
        <begin position="68"/>
        <end position="88"/>
    </location>
</feature>
<feature type="domain" description="Major facilitator superfamily (MFS) profile" evidence="8">
    <location>
        <begin position="19"/>
        <end position="424"/>
    </location>
</feature>
<dbReference type="Gene3D" id="1.20.1250.20">
    <property type="entry name" value="MFS general substrate transporter like domains"/>
    <property type="match status" value="2"/>
</dbReference>
<evidence type="ECO:0000256" key="4">
    <source>
        <dbReference type="ARBA" id="ARBA00022692"/>
    </source>
</evidence>
<sequence length="430" mass="45934">MRGDTMVENKEGKPRVSKTAWVVMLGVFLAGIVMAFAQYKVTGVLASPDPTAPSIARDLVLDNATAGWLLSLFTLVGIFLAFPAVAIIKKWGIKVGGLAALAFAIVGGVVGLFADNAAAIIIARVIEGFGLGFIGVIAPSAIAMWFPIEKRGAPMGIWSSWQMWGICGSFFFGIPITNAFGDAFGYAWKNLWVVGLILLVVAIVIYAVFVKVPPEGENHADLNDETAGKVSIFAACKYKNAWIMALAGFAFGISNSTVIAWISPFWQASGTADAIMANNMTGAMYLIECIGCIVFGFVLNAITKRRRFMVIDSLIWAVAFFLIFHVAGFPGAIIMLIAYSVIESAYCAAMWTLCPQAVPDPRAGASMVAMFTVAVDLGMMLGSPLGGWFIDMFTGDYGALAYMVCGAQLVATICYALVKMYNAKGEALRI</sequence>
<evidence type="ECO:0000313" key="9">
    <source>
        <dbReference type="EMBL" id="MSA95479.1"/>
    </source>
</evidence>
<evidence type="ECO:0000256" key="5">
    <source>
        <dbReference type="ARBA" id="ARBA00022989"/>
    </source>
</evidence>
<evidence type="ECO:0000256" key="7">
    <source>
        <dbReference type="SAM" id="Phobius"/>
    </source>
</evidence>
<evidence type="ECO:0000256" key="3">
    <source>
        <dbReference type="ARBA" id="ARBA00022475"/>
    </source>
</evidence>
<evidence type="ECO:0000256" key="1">
    <source>
        <dbReference type="ARBA" id="ARBA00004651"/>
    </source>
</evidence>
<gene>
    <name evidence="9" type="ORF">GKG38_10525</name>
</gene>
<comment type="caution">
    <text evidence="9">The sequence shown here is derived from an EMBL/GenBank/DDBJ whole genome shotgun (WGS) entry which is preliminary data.</text>
</comment>
<dbReference type="SUPFAM" id="SSF103473">
    <property type="entry name" value="MFS general substrate transporter"/>
    <property type="match status" value="1"/>
</dbReference>
<feature type="transmembrane region" description="Helical" evidence="7">
    <location>
        <begin position="100"/>
        <end position="123"/>
    </location>
</feature>
<dbReference type="GO" id="GO:0022857">
    <property type="term" value="F:transmembrane transporter activity"/>
    <property type="evidence" value="ECO:0007669"/>
    <property type="project" value="InterPro"/>
</dbReference>
<evidence type="ECO:0000259" key="8">
    <source>
        <dbReference type="PROSITE" id="PS50850"/>
    </source>
</evidence>
<keyword evidence="6 7" id="KW-0472">Membrane</keyword>
<keyword evidence="4 7" id="KW-0812">Transmembrane</keyword>
<dbReference type="AlphaFoldDB" id="A0A7K0IBN1"/>
<keyword evidence="2" id="KW-0813">Transport</keyword>
<comment type="subcellular location">
    <subcellularLocation>
        <location evidence="1">Cell membrane</location>
        <topology evidence="1">Multi-pass membrane protein</topology>
    </subcellularLocation>
</comment>
<keyword evidence="3" id="KW-1003">Cell membrane</keyword>
<dbReference type="EMBL" id="WKZA01000051">
    <property type="protein sequence ID" value="MSA95479.1"/>
    <property type="molecule type" value="Genomic_DNA"/>
</dbReference>
<dbReference type="PROSITE" id="PS50850">
    <property type="entry name" value="MFS"/>
    <property type="match status" value="1"/>
</dbReference>
<evidence type="ECO:0000313" key="10">
    <source>
        <dbReference type="Proteomes" id="UP000462865"/>
    </source>
</evidence>
<feature type="transmembrane region" description="Helical" evidence="7">
    <location>
        <begin position="397"/>
        <end position="418"/>
    </location>
</feature>
<feature type="transmembrane region" description="Helical" evidence="7">
    <location>
        <begin position="160"/>
        <end position="180"/>
    </location>
</feature>
<dbReference type="InterPro" id="IPR050171">
    <property type="entry name" value="MFS_Transporters"/>
</dbReference>
<accession>A0A7K0IBN1</accession>
<dbReference type="InterPro" id="IPR011701">
    <property type="entry name" value="MFS"/>
</dbReference>
<feature type="transmembrane region" description="Helical" evidence="7">
    <location>
        <begin position="282"/>
        <end position="302"/>
    </location>
</feature>
<feature type="transmembrane region" description="Helical" evidence="7">
    <location>
        <begin position="192"/>
        <end position="210"/>
    </location>
</feature>
<protein>
    <submittedName>
        <fullName evidence="9">MFS transporter</fullName>
    </submittedName>
</protein>
<dbReference type="PANTHER" id="PTHR23517:SF3">
    <property type="entry name" value="INTEGRAL MEMBRANE TRANSPORT PROTEIN"/>
    <property type="match status" value="1"/>
</dbReference>
<keyword evidence="5 7" id="KW-1133">Transmembrane helix</keyword>
<dbReference type="GO" id="GO:0005886">
    <property type="term" value="C:plasma membrane"/>
    <property type="evidence" value="ECO:0007669"/>
    <property type="project" value="UniProtKB-SubCell"/>
</dbReference>
<name>A0A7K0IBN1_9ACTN</name>
<reference evidence="9 10" key="1">
    <citation type="journal article" date="2019" name="Nat. Med.">
        <title>A library of human gut bacterial isolates paired with longitudinal multiomics data enables mechanistic microbiome research.</title>
        <authorList>
            <person name="Poyet M."/>
            <person name="Groussin M."/>
            <person name="Gibbons S.M."/>
            <person name="Avila-Pacheco J."/>
            <person name="Jiang X."/>
            <person name="Kearney S.M."/>
            <person name="Perrotta A.R."/>
            <person name="Berdy B."/>
            <person name="Zhao S."/>
            <person name="Lieberman T.D."/>
            <person name="Swanson P.K."/>
            <person name="Smith M."/>
            <person name="Roesemann S."/>
            <person name="Alexander J.E."/>
            <person name="Rich S.A."/>
            <person name="Livny J."/>
            <person name="Vlamakis H."/>
            <person name="Clish C."/>
            <person name="Bullock K."/>
            <person name="Deik A."/>
            <person name="Scott J."/>
            <person name="Pierce K.A."/>
            <person name="Xavier R.J."/>
            <person name="Alm E.J."/>
        </authorList>
    </citation>
    <scope>NUCLEOTIDE SEQUENCE [LARGE SCALE GENOMIC DNA]</scope>
    <source>
        <strain evidence="9 10">BIOML-A1</strain>
    </source>
</reference>